<accession>A0A5C6APL1</accession>
<keyword evidence="3" id="KW-1185">Reference proteome</keyword>
<evidence type="ECO:0000256" key="1">
    <source>
        <dbReference type="SAM" id="MobiDB-lite"/>
    </source>
</evidence>
<dbReference type="OrthoDB" id="218750at2"/>
<dbReference type="RefSeq" id="WP_146576897.1">
    <property type="nucleotide sequence ID" value="NZ_SJPM01000002.1"/>
</dbReference>
<dbReference type="EMBL" id="SJPM01000002">
    <property type="protein sequence ID" value="TWU01630.1"/>
    <property type="molecule type" value="Genomic_DNA"/>
</dbReference>
<sequence length="1750" mass="192368">MSKATKPGPRTKPAKKAAANAKAGKPTAEQLRLEATLAAGGMVAANADVDPSVTEKVVARRYTGGALGDRVVVRLGADRLGPAEDLAMEFLGLRPDGESQPVAVQSRRALGFASWALITHPENAKDALALVKQIKAAGRKAKSKPGHAMELFTEMANVLNRSVRHFLPPFWEEVARIYKDLGNVTYAGRAIGKSLEAERVHALVVDRHRRRDAVLEFTLSGCLSGKALTEYTKDLEKQFEPAEAFETLSDLNVRRTLGGMPPMATAAKDIARFAKAAGLDENTEVDSFLKTIISSPAMSRASMQFWKSVKKNVARLVKSDPSFGMWLLAHTDPKSSYRDDSPVWAWLDLLDEWKVLPLLGQPTSKLPGHSEAMGDVEIPGGRAGWIGRLVTVETSPPPRVFELIELTAGVIRDEGVPIPLGRRGYYGGVLDADVLEMMLDLKLPIKDYDDHRTLSFEGWLRAEVDHPRRNSQLTHLIEHEKLGRKVYAQLADLVTFSGSVGGRHSYGRTPASQRSFEEAAADHETVRRLWWTFLDDQLKKLEEGGLVDAEEALNMLSKSAGQKTGEQFPELTSRLAKVDLIDTLQRTLEAGVFDEYGWPALDAFAAEHPLPTSSRRRSSAVSAFPYLNVLVNDQIESFGPNGRQTLGGFSIAKDQRFEFMIRVGDDAVIGLLDTSSSYEHKIAWLSDGGKLNTTKQYFYGLSIEASIPCDGGIFYGTRVLKSGDETIPTYQNWFSDGERYWAQKAHDYYWNQFDDDASNQEAKKPVLREVDPVTGKEIRESIPPWFEEDLPAGAQINWHTSHLLPAPQGLTRSPLGLADGMLGMRIIARRDGQMESRGIDGRKIVLSNDRQTGGGFDLAMAIIDKPASDSFWMLTNHDALVDVDTGRKIALLSDSVNRYCEGQPILLPRMFFHYFEVRCLKSSKKLRQIKTAQAKKLFDAGLVEHEALKVKEDPNHPDPNRTACHAAVSALLPDAPASLVKGIAKIARMAAVEKISLDKLVAKVSGAGNDGAKSNEKKTSETESMASTAAGSKASAAVQISDDAMNEALSALSVPLAAGGLSDIRRSYYQSTVNFKQIDAVTRFFRTGNVENIPKGDWLFASLIDNAAAGAWKVFWDHAHRGADEGMPVNQRLRGDWLVALRFIADCGLVDLPGRFTLFSGPAPDEAALKKLAAADKGPKEDRPAAIVEGKSRHVVYLVYSYQNSQIVSLSYNETGDPKPPKSFNIENSIPLRKIWGRSGIKHFVDEVEKVETLPLIAPEKLSEAAESLGVSPIEVALAWMGNYRSVRYGQEKLTKELREHYGWKVNEIKTAVTAANADPVSLEVSADGCRRDSKGALGKNIDRTFRSMVATWQEARKAKVILPADVIAALQTLRGGYQRLDTKLLGEFLGDPATSPVLAVSKWSFKLGRQYRSEVVEIEYTPPRSVPVERVFEVLPEAIAILNYSLPPGDPARAKLPGLIDAVRDYLNQDDVILSMGASRTEPFRDDQAIDVEGTIARFSTQVAKCQQDAGGFHTLDGGLIVGAIAPPNISLWFRPARLRTDKDHASLISAASLTFDYSGDGSTHLDMADFVREMRGEAMTQFRENNLGSKFAADAIEQDPRVSAADLVSVVAKKFKISEEAATWYLQLLALHDCSDARIKQWNGWSAAQLKKTKPELLDGGLVVTAKRSRAGRDVFLPGGWEALKLPNLPIETWKLPMFGHTNTDRLRGGYAGLIVCPRPVGEQFRVAWQRVVDGDAPKYEEAMTSNG</sequence>
<evidence type="ECO:0000313" key="2">
    <source>
        <dbReference type="EMBL" id="TWU01630.1"/>
    </source>
</evidence>
<feature type="compositionally biased region" description="Low complexity" evidence="1">
    <location>
        <begin position="16"/>
        <end position="27"/>
    </location>
</feature>
<feature type="region of interest" description="Disordered" evidence="1">
    <location>
        <begin position="1007"/>
        <end position="1028"/>
    </location>
</feature>
<gene>
    <name evidence="2" type="ORF">Pla100_13650</name>
</gene>
<dbReference type="Proteomes" id="UP000316213">
    <property type="component" value="Unassembled WGS sequence"/>
</dbReference>
<name>A0A5C6APL1_9BACT</name>
<reference evidence="2 3" key="1">
    <citation type="submission" date="2019-02" db="EMBL/GenBank/DDBJ databases">
        <title>Deep-cultivation of Planctomycetes and their phenomic and genomic characterization uncovers novel biology.</title>
        <authorList>
            <person name="Wiegand S."/>
            <person name="Jogler M."/>
            <person name="Boedeker C."/>
            <person name="Pinto D."/>
            <person name="Vollmers J."/>
            <person name="Rivas-Marin E."/>
            <person name="Kohn T."/>
            <person name="Peeters S.H."/>
            <person name="Heuer A."/>
            <person name="Rast P."/>
            <person name="Oberbeckmann S."/>
            <person name="Bunk B."/>
            <person name="Jeske O."/>
            <person name="Meyerdierks A."/>
            <person name="Storesund J.E."/>
            <person name="Kallscheuer N."/>
            <person name="Luecker S."/>
            <person name="Lage O.M."/>
            <person name="Pohl T."/>
            <person name="Merkel B.J."/>
            <person name="Hornburger P."/>
            <person name="Mueller R.-W."/>
            <person name="Bruemmer F."/>
            <person name="Labrenz M."/>
            <person name="Spormann A.M."/>
            <person name="Op Den Camp H."/>
            <person name="Overmann J."/>
            <person name="Amann R."/>
            <person name="Jetten M.S.M."/>
            <person name="Mascher T."/>
            <person name="Medema M.H."/>
            <person name="Devos D.P."/>
            <person name="Kaster A.-K."/>
            <person name="Ovreas L."/>
            <person name="Rohde M."/>
            <person name="Galperin M.Y."/>
            <person name="Jogler C."/>
        </authorList>
    </citation>
    <scope>NUCLEOTIDE SEQUENCE [LARGE SCALE GENOMIC DNA]</scope>
    <source>
        <strain evidence="2 3">Pla100</strain>
    </source>
</reference>
<proteinExistence type="predicted"/>
<evidence type="ECO:0000313" key="3">
    <source>
        <dbReference type="Proteomes" id="UP000316213"/>
    </source>
</evidence>
<feature type="region of interest" description="Disordered" evidence="1">
    <location>
        <begin position="1"/>
        <end position="27"/>
    </location>
</feature>
<organism evidence="2 3">
    <name type="scientific">Neorhodopirellula pilleata</name>
    <dbReference type="NCBI Taxonomy" id="2714738"/>
    <lineage>
        <taxon>Bacteria</taxon>
        <taxon>Pseudomonadati</taxon>
        <taxon>Planctomycetota</taxon>
        <taxon>Planctomycetia</taxon>
        <taxon>Pirellulales</taxon>
        <taxon>Pirellulaceae</taxon>
        <taxon>Neorhodopirellula</taxon>
    </lineage>
</organism>
<protein>
    <submittedName>
        <fullName evidence="2">Uncharacterized protein</fullName>
    </submittedName>
</protein>
<comment type="caution">
    <text evidence="2">The sequence shown here is derived from an EMBL/GenBank/DDBJ whole genome shotgun (WGS) entry which is preliminary data.</text>
</comment>